<dbReference type="EMBL" id="JACGWK010000014">
    <property type="protein sequence ID" value="KAL0317782.1"/>
    <property type="molecule type" value="Genomic_DNA"/>
</dbReference>
<gene>
    <name evidence="5" type="ORF">Sangu_2192500</name>
</gene>
<sequence length="513" mass="54471">MEAQLQRPSHGQDHHYEDLRTAGLHSVMEGEREGEHNQHGEKKSVLKKVKEKAKKIKDTMKKHGHGHDHASEEDDDESEEMVTDPDVHGAPMYESAVITGTKLPMQTDVNLEKPMDTREDRYSRPTVTSELYPTVVDEGESARSGPGILGMDSPFEAREPKNKNPLAVDVQEPKAVEPKAVEPTVRIGPLLGLEEDPHSPKSGIGPGGIPASNYGAKVVDPTGEGGKEADVAPLVQRLDNLNIGDKSESKTETKPESYTGSHDQFAPHTTPTTDYFNPESNPLVGENPEPGSAPKIADPTQLESMPRDSLAGKLSSATSTIADKAVSAKNVVALKLGYGGQRQDAGEDLPQKPAADYGHKVAETLAPVYGILAGAGTAVLSKVRRGGGGEHESGDEVMVKGTDKGVSMKEYLAEKLKPGEEDKVLSEVITEAFHKKQPMGWETEATVVENSAATGGQTSNAGVVDRLKGAVGSWLGKSAGTQTAGLASSGGVGQREGEVMGEQQLKPQQSSGN</sequence>
<feature type="compositionally biased region" description="Basic and acidic residues" evidence="1">
    <location>
        <begin position="110"/>
        <end position="123"/>
    </location>
</feature>
<dbReference type="PANTHER" id="PTHR33836:SF13">
    <property type="entry name" value="LOW-TEMPERATURE-INDUCED 78 KDA PROTEIN-LIKE"/>
    <property type="match status" value="1"/>
</dbReference>
<evidence type="ECO:0000259" key="2">
    <source>
        <dbReference type="Pfam" id="PF23399"/>
    </source>
</evidence>
<reference evidence="5" key="2">
    <citation type="journal article" date="2024" name="Plant">
        <title>Genomic evolution and insights into agronomic trait innovations of Sesamum species.</title>
        <authorList>
            <person name="Miao H."/>
            <person name="Wang L."/>
            <person name="Qu L."/>
            <person name="Liu H."/>
            <person name="Sun Y."/>
            <person name="Le M."/>
            <person name="Wang Q."/>
            <person name="Wei S."/>
            <person name="Zheng Y."/>
            <person name="Lin W."/>
            <person name="Duan Y."/>
            <person name="Cao H."/>
            <person name="Xiong S."/>
            <person name="Wang X."/>
            <person name="Wei L."/>
            <person name="Li C."/>
            <person name="Ma Q."/>
            <person name="Ju M."/>
            <person name="Zhao R."/>
            <person name="Li G."/>
            <person name="Mu C."/>
            <person name="Tian Q."/>
            <person name="Mei H."/>
            <person name="Zhang T."/>
            <person name="Gao T."/>
            <person name="Zhang H."/>
        </authorList>
    </citation>
    <scope>NUCLEOTIDE SEQUENCE</scope>
    <source>
        <strain evidence="5">G01</strain>
    </source>
</reference>
<dbReference type="Pfam" id="PF07918">
    <property type="entry name" value="CAP160"/>
    <property type="match status" value="1"/>
</dbReference>
<feature type="compositionally biased region" description="Polar residues" evidence="1">
    <location>
        <begin position="256"/>
        <end position="280"/>
    </location>
</feature>
<feature type="compositionally biased region" description="Basic and acidic residues" evidence="1">
    <location>
        <begin position="245"/>
        <end position="255"/>
    </location>
</feature>
<dbReference type="InterPro" id="IPR012418">
    <property type="entry name" value="CAP160"/>
</dbReference>
<dbReference type="AlphaFoldDB" id="A0AAW2LGU1"/>
<dbReference type="Pfam" id="PF23402">
    <property type="entry name" value="LTI65_LTI78_NYQTKV"/>
    <property type="match status" value="1"/>
</dbReference>
<feature type="compositionally biased region" description="Basic and acidic residues" evidence="1">
    <location>
        <begin position="10"/>
        <end position="20"/>
    </location>
</feature>
<feature type="domain" description="LTI65/LTI78 NYQTKV repeat" evidence="3">
    <location>
        <begin position="188"/>
        <end position="245"/>
    </location>
</feature>
<comment type="caution">
    <text evidence="5">The sequence shown here is derived from an EMBL/GenBank/DDBJ whole genome shotgun (WGS) entry which is preliminary data.</text>
</comment>
<feature type="domain" description="LTI65/LTI78 N-terminal" evidence="4">
    <location>
        <begin position="38"/>
        <end position="98"/>
    </location>
</feature>
<dbReference type="InterPro" id="IPR057058">
    <property type="entry name" value="LTI65_LTI78_NYQTKV"/>
</dbReference>
<feature type="region of interest" description="Disordered" evidence="1">
    <location>
        <begin position="1"/>
        <end position="311"/>
    </location>
</feature>
<name>A0AAW2LGU1_9LAMI</name>
<feature type="compositionally biased region" description="Acidic residues" evidence="1">
    <location>
        <begin position="71"/>
        <end position="83"/>
    </location>
</feature>
<dbReference type="GO" id="GO:0009737">
    <property type="term" value="P:response to abscisic acid"/>
    <property type="evidence" value="ECO:0007669"/>
    <property type="project" value="InterPro"/>
</dbReference>
<dbReference type="InterPro" id="IPR057059">
    <property type="entry name" value="LTI65/LTI78_PGEED"/>
</dbReference>
<dbReference type="GO" id="GO:0006950">
    <property type="term" value="P:response to stress"/>
    <property type="evidence" value="ECO:0007669"/>
    <property type="project" value="TreeGrafter"/>
</dbReference>
<protein>
    <submittedName>
        <fullName evidence="5">Low-temperature-induced protein</fullName>
    </submittedName>
</protein>
<reference evidence="5" key="1">
    <citation type="submission" date="2020-06" db="EMBL/GenBank/DDBJ databases">
        <authorList>
            <person name="Li T."/>
            <person name="Hu X."/>
            <person name="Zhang T."/>
            <person name="Song X."/>
            <person name="Zhang H."/>
            <person name="Dai N."/>
            <person name="Sheng W."/>
            <person name="Hou X."/>
            <person name="Wei L."/>
        </authorList>
    </citation>
    <scope>NUCLEOTIDE SEQUENCE</scope>
    <source>
        <strain evidence="5">G01</strain>
        <tissue evidence="5">Leaf</tissue>
    </source>
</reference>
<evidence type="ECO:0000259" key="3">
    <source>
        <dbReference type="Pfam" id="PF23402"/>
    </source>
</evidence>
<feature type="compositionally biased region" description="Basic residues" evidence="1">
    <location>
        <begin position="45"/>
        <end position="55"/>
    </location>
</feature>
<evidence type="ECO:0000256" key="1">
    <source>
        <dbReference type="SAM" id="MobiDB-lite"/>
    </source>
</evidence>
<evidence type="ECO:0000259" key="4">
    <source>
        <dbReference type="Pfam" id="PF23403"/>
    </source>
</evidence>
<feature type="compositionally biased region" description="Basic and acidic residues" evidence="1">
    <location>
        <begin position="28"/>
        <end position="44"/>
    </location>
</feature>
<dbReference type="InterPro" id="IPR037491">
    <property type="entry name" value="LTI78/LTI65"/>
</dbReference>
<dbReference type="PANTHER" id="PTHR33836">
    <property type="entry name" value="LOW-TEMPERATURE-INDUCED 65 KDA PROTEIN-RELATED"/>
    <property type="match status" value="1"/>
</dbReference>
<feature type="region of interest" description="Disordered" evidence="1">
    <location>
        <begin position="477"/>
        <end position="513"/>
    </location>
</feature>
<dbReference type="InterPro" id="IPR056605">
    <property type="entry name" value="LTI65_LTI78_N"/>
</dbReference>
<evidence type="ECO:0000313" key="5">
    <source>
        <dbReference type="EMBL" id="KAL0317782.1"/>
    </source>
</evidence>
<feature type="domain" description="LTI65/LTI78 PGEED repeat" evidence="2">
    <location>
        <begin position="403"/>
        <end position="432"/>
    </location>
</feature>
<organism evidence="5">
    <name type="scientific">Sesamum angustifolium</name>
    <dbReference type="NCBI Taxonomy" id="2727405"/>
    <lineage>
        <taxon>Eukaryota</taxon>
        <taxon>Viridiplantae</taxon>
        <taxon>Streptophyta</taxon>
        <taxon>Embryophyta</taxon>
        <taxon>Tracheophyta</taxon>
        <taxon>Spermatophyta</taxon>
        <taxon>Magnoliopsida</taxon>
        <taxon>eudicotyledons</taxon>
        <taxon>Gunneridae</taxon>
        <taxon>Pentapetalae</taxon>
        <taxon>asterids</taxon>
        <taxon>lamiids</taxon>
        <taxon>Lamiales</taxon>
        <taxon>Pedaliaceae</taxon>
        <taxon>Sesamum</taxon>
    </lineage>
</organism>
<dbReference type="Pfam" id="PF23403">
    <property type="entry name" value="LTI65_LTI78_N"/>
    <property type="match status" value="1"/>
</dbReference>
<accession>A0AAW2LGU1</accession>
<dbReference type="Pfam" id="PF23399">
    <property type="entry name" value="LTI65_PGEED"/>
    <property type="match status" value="1"/>
</dbReference>
<feature type="compositionally biased region" description="Basic and acidic residues" evidence="1">
    <location>
        <begin position="171"/>
        <end position="180"/>
    </location>
</feature>
<proteinExistence type="predicted"/>